<protein>
    <submittedName>
        <fullName evidence="1">Uncharacterized protein</fullName>
    </submittedName>
</protein>
<dbReference type="EnsemblPlants" id="AVESA.00010b.r2.6CG1144410.2">
    <property type="protein sequence ID" value="AVESA.00010b.r2.6CG1144410.2.CDS"/>
    <property type="gene ID" value="AVESA.00010b.r2.6CG1144410"/>
</dbReference>
<proteinExistence type="predicted"/>
<evidence type="ECO:0000313" key="2">
    <source>
        <dbReference type="Proteomes" id="UP001732700"/>
    </source>
</evidence>
<reference evidence="1" key="1">
    <citation type="submission" date="2021-05" db="EMBL/GenBank/DDBJ databases">
        <authorList>
            <person name="Scholz U."/>
            <person name="Mascher M."/>
            <person name="Fiebig A."/>
        </authorList>
    </citation>
    <scope>NUCLEOTIDE SEQUENCE [LARGE SCALE GENOMIC DNA]</scope>
</reference>
<dbReference type="Proteomes" id="UP001732700">
    <property type="component" value="Chromosome 6C"/>
</dbReference>
<evidence type="ECO:0000313" key="1">
    <source>
        <dbReference type="EnsemblPlants" id="AVESA.00010b.r2.6CG1144410.2.CDS"/>
    </source>
</evidence>
<accession>A0ACD5ZCH9</accession>
<sequence length="486" mass="54245">MGLRQTRRRRSSQQPGPCGDGTDHISRLPDDLLLILSGLGCTASAARTSGLSRRWRGLWTHLGDISLRDVPFQSLAAVLSLVARPPPPIISLLEIRVPSQNRRVPREHWPARADVASLMRAAARLAPERLVLALPPGGSNPNPADVHLPCFRRATSIVLESLPFVLRAPAAAGEFAALRKLHLLDCIVMDEDLDALLSLCPCLRVLLLRHRTTTWTGDPRWRTVHSATLEELTVDSERAWASRVDIAAPAVKQLGVSFWAYDEMTISISAPMVEKFWWHCRYVKDTIGFGLWSLHMLRLETAQGQLPSLQIYAGNSNYAFSDEEANLAHEIEKHMVIEFSDLELHLSAMGHVFGALVLHILGMNRVRNAIRRLMVFRETFRAKEACPANCPCEPTDWRTQIISLTALEEVEIDGFEGDVHEYDLLELIFNSSPMLKRMTVKFPRIVSSSDDACTKIHDIFAAHSSVDCLVYLSSGLLHRSPNCAPT</sequence>
<organism evidence="1 2">
    <name type="scientific">Avena sativa</name>
    <name type="common">Oat</name>
    <dbReference type="NCBI Taxonomy" id="4498"/>
    <lineage>
        <taxon>Eukaryota</taxon>
        <taxon>Viridiplantae</taxon>
        <taxon>Streptophyta</taxon>
        <taxon>Embryophyta</taxon>
        <taxon>Tracheophyta</taxon>
        <taxon>Spermatophyta</taxon>
        <taxon>Magnoliopsida</taxon>
        <taxon>Liliopsida</taxon>
        <taxon>Poales</taxon>
        <taxon>Poaceae</taxon>
        <taxon>BOP clade</taxon>
        <taxon>Pooideae</taxon>
        <taxon>Poodae</taxon>
        <taxon>Poeae</taxon>
        <taxon>Poeae Chloroplast Group 1 (Aveneae type)</taxon>
        <taxon>Aveninae</taxon>
        <taxon>Avena</taxon>
    </lineage>
</organism>
<keyword evidence="2" id="KW-1185">Reference proteome</keyword>
<reference evidence="1" key="2">
    <citation type="submission" date="2025-09" db="UniProtKB">
        <authorList>
            <consortium name="EnsemblPlants"/>
        </authorList>
    </citation>
    <scope>IDENTIFICATION</scope>
</reference>
<name>A0ACD5ZCH9_AVESA</name>